<evidence type="ECO:0000256" key="1">
    <source>
        <dbReference type="SAM" id="SignalP"/>
    </source>
</evidence>
<dbReference type="OrthoDB" id="265402at2"/>
<proteinExistence type="predicted"/>
<reference evidence="2 3" key="1">
    <citation type="submission" date="2019-02" db="EMBL/GenBank/DDBJ databases">
        <title>Deep-cultivation of Planctomycetes and their phenomic and genomic characterization uncovers novel biology.</title>
        <authorList>
            <person name="Wiegand S."/>
            <person name="Jogler M."/>
            <person name="Boedeker C."/>
            <person name="Pinto D."/>
            <person name="Vollmers J."/>
            <person name="Rivas-Marin E."/>
            <person name="Kohn T."/>
            <person name="Peeters S.H."/>
            <person name="Heuer A."/>
            <person name="Rast P."/>
            <person name="Oberbeckmann S."/>
            <person name="Bunk B."/>
            <person name="Jeske O."/>
            <person name="Meyerdierks A."/>
            <person name="Storesund J.E."/>
            <person name="Kallscheuer N."/>
            <person name="Luecker S."/>
            <person name="Lage O.M."/>
            <person name="Pohl T."/>
            <person name="Merkel B.J."/>
            <person name="Hornburger P."/>
            <person name="Mueller R.-W."/>
            <person name="Bruemmer F."/>
            <person name="Labrenz M."/>
            <person name="Spormann A.M."/>
            <person name="Op den Camp H."/>
            <person name="Overmann J."/>
            <person name="Amann R."/>
            <person name="Jetten M.S.M."/>
            <person name="Mascher T."/>
            <person name="Medema M.H."/>
            <person name="Devos D.P."/>
            <person name="Kaster A.-K."/>
            <person name="Ovreas L."/>
            <person name="Rohde M."/>
            <person name="Galperin M.Y."/>
            <person name="Jogler C."/>
        </authorList>
    </citation>
    <scope>NUCLEOTIDE SEQUENCE [LARGE SCALE GENOMIC DNA]</scope>
    <source>
        <strain evidence="2 3">Pla110</strain>
    </source>
</reference>
<evidence type="ECO:0008006" key="4">
    <source>
        <dbReference type="Google" id="ProtNLM"/>
    </source>
</evidence>
<feature type="chain" id="PRO_5021930740" description="AhpC/TSA family protein" evidence="1">
    <location>
        <begin position="27"/>
        <end position="196"/>
    </location>
</feature>
<accession>A0A518CSI4</accession>
<evidence type="ECO:0000313" key="3">
    <source>
        <dbReference type="Proteomes" id="UP000317178"/>
    </source>
</evidence>
<name>A0A518CSI4_9PLAN</name>
<dbReference type="Gene3D" id="3.40.30.10">
    <property type="entry name" value="Glutaredoxin"/>
    <property type="match status" value="1"/>
</dbReference>
<dbReference type="RefSeq" id="WP_144998173.1">
    <property type="nucleotide sequence ID" value="NZ_CP036281.1"/>
</dbReference>
<keyword evidence="1" id="KW-0732">Signal</keyword>
<organism evidence="2 3">
    <name type="scientific">Polystyrenella longa</name>
    <dbReference type="NCBI Taxonomy" id="2528007"/>
    <lineage>
        <taxon>Bacteria</taxon>
        <taxon>Pseudomonadati</taxon>
        <taxon>Planctomycetota</taxon>
        <taxon>Planctomycetia</taxon>
        <taxon>Planctomycetales</taxon>
        <taxon>Planctomycetaceae</taxon>
        <taxon>Polystyrenella</taxon>
    </lineage>
</organism>
<dbReference type="KEGG" id="plon:Pla110_39540"/>
<evidence type="ECO:0000313" key="2">
    <source>
        <dbReference type="EMBL" id="QDU82199.1"/>
    </source>
</evidence>
<feature type="signal peptide" evidence="1">
    <location>
        <begin position="1"/>
        <end position="26"/>
    </location>
</feature>
<dbReference type="EMBL" id="CP036281">
    <property type="protein sequence ID" value="QDU82199.1"/>
    <property type="molecule type" value="Genomic_DNA"/>
</dbReference>
<sequence precursor="true">MRNLISPFLMLSLLLIGSLSVFEVHAEEKVVDKSEFISGIPVDEPIDTFNVLAVTGKSKGRTLCYACQFGGKPVIAVFFKSLDEPVLELLEGVNETAHSFENKKLRAFGIYLTDDPEAAQAELEQVAADRNWDNLPLTVYDGEAGPANYEIKEGAEVNVLMWVKARVKANHAYQLASDLTAEERAIILQNTEKILP</sequence>
<keyword evidence="3" id="KW-1185">Reference proteome</keyword>
<protein>
    <recommendedName>
        <fullName evidence="4">AhpC/TSA family protein</fullName>
    </recommendedName>
</protein>
<gene>
    <name evidence="2" type="ORF">Pla110_39540</name>
</gene>
<dbReference type="AlphaFoldDB" id="A0A518CSI4"/>
<dbReference type="Proteomes" id="UP000317178">
    <property type="component" value="Chromosome"/>
</dbReference>